<evidence type="ECO:0000256" key="5">
    <source>
        <dbReference type="ARBA" id="ARBA00022692"/>
    </source>
</evidence>
<keyword evidence="4 8" id="KW-1003">Cell membrane</keyword>
<feature type="transmembrane region" description="Helical" evidence="8">
    <location>
        <begin position="226"/>
        <end position="246"/>
    </location>
</feature>
<keyword evidence="10" id="KW-1185">Reference proteome</keyword>
<gene>
    <name evidence="9" type="ORF">KIP89_18965</name>
</gene>
<evidence type="ECO:0000313" key="10">
    <source>
        <dbReference type="Proteomes" id="UP001166585"/>
    </source>
</evidence>
<organism evidence="9 10">
    <name type="scientific">Ancylobacter radicis</name>
    <dbReference type="NCBI Taxonomy" id="2836179"/>
    <lineage>
        <taxon>Bacteria</taxon>
        <taxon>Pseudomonadati</taxon>
        <taxon>Pseudomonadota</taxon>
        <taxon>Alphaproteobacteria</taxon>
        <taxon>Hyphomicrobiales</taxon>
        <taxon>Xanthobacteraceae</taxon>
        <taxon>Ancylobacter</taxon>
    </lineage>
</organism>
<feature type="transmembrane region" description="Helical" evidence="8">
    <location>
        <begin position="76"/>
        <end position="94"/>
    </location>
</feature>
<comment type="similarity">
    <text evidence="2 8">Belongs to the 4-toluene sulfonate uptake permease (TSUP) (TC 2.A.102) family.</text>
</comment>
<evidence type="ECO:0000313" key="9">
    <source>
        <dbReference type="EMBL" id="MBS9479192.1"/>
    </source>
</evidence>
<evidence type="ECO:0000256" key="2">
    <source>
        <dbReference type="ARBA" id="ARBA00009142"/>
    </source>
</evidence>
<evidence type="ECO:0000256" key="6">
    <source>
        <dbReference type="ARBA" id="ARBA00022989"/>
    </source>
</evidence>
<comment type="caution">
    <text evidence="9">The sequence shown here is derived from an EMBL/GenBank/DDBJ whole genome shotgun (WGS) entry which is preliminary data.</text>
</comment>
<evidence type="ECO:0000256" key="1">
    <source>
        <dbReference type="ARBA" id="ARBA00004651"/>
    </source>
</evidence>
<dbReference type="InterPro" id="IPR002781">
    <property type="entry name" value="TM_pro_TauE-like"/>
</dbReference>
<evidence type="ECO:0000256" key="3">
    <source>
        <dbReference type="ARBA" id="ARBA00022448"/>
    </source>
</evidence>
<accession>A0ABS5RDN6</accession>
<keyword evidence="7 8" id="KW-0472">Membrane</keyword>
<comment type="subcellular location">
    <subcellularLocation>
        <location evidence="1 8">Cell membrane</location>
        <topology evidence="1 8">Multi-pass membrane protein</topology>
    </subcellularLocation>
</comment>
<feature type="transmembrane region" description="Helical" evidence="8">
    <location>
        <begin position="193"/>
        <end position="211"/>
    </location>
</feature>
<keyword evidence="5 8" id="KW-0812">Transmembrane</keyword>
<dbReference type="PANTHER" id="PTHR30269:SF37">
    <property type="entry name" value="MEMBRANE TRANSPORTER PROTEIN"/>
    <property type="match status" value="1"/>
</dbReference>
<dbReference type="Pfam" id="PF01925">
    <property type="entry name" value="TauE"/>
    <property type="match status" value="1"/>
</dbReference>
<feature type="transmembrane region" description="Helical" evidence="8">
    <location>
        <begin position="168"/>
        <end position="186"/>
    </location>
</feature>
<reference evidence="9" key="1">
    <citation type="submission" date="2021-05" db="EMBL/GenBank/DDBJ databases">
        <authorList>
            <person name="Sun Q."/>
            <person name="Inoue M."/>
        </authorList>
    </citation>
    <scope>NUCLEOTIDE SEQUENCE</scope>
    <source>
        <strain evidence="9">VKM B-3255</strain>
    </source>
</reference>
<feature type="transmembrane region" description="Helical" evidence="8">
    <location>
        <begin position="48"/>
        <end position="69"/>
    </location>
</feature>
<protein>
    <recommendedName>
        <fullName evidence="8">Probable membrane transporter protein</fullName>
    </recommendedName>
</protein>
<dbReference type="Proteomes" id="UP001166585">
    <property type="component" value="Unassembled WGS sequence"/>
</dbReference>
<dbReference type="EMBL" id="JAHCQH010000023">
    <property type="protein sequence ID" value="MBS9479192.1"/>
    <property type="molecule type" value="Genomic_DNA"/>
</dbReference>
<dbReference type="RefSeq" id="WP_213757159.1">
    <property type="nucleotide sequence ID" value="NZ_JAHCQH010000023.1"/>
</dbReference>
<evidence type="ECO:0000256" key="8">
    <source>
        <dbReference type="RuleBase" id="RU363041"/>
    </source>
</evidence>
<feature type="transmembrane region" description="Helical" evidence="8">
    <location>
        <begin position="130"/>
        <end position="156"/>
    </location>
</feature>
<proteinExistence type="inferred from homology"/>
<name>A0ABS5RDN6_9HYPH</name>
<sequence>MTFDLALAWAVFTALVAGATRGFSGFGGALIFVPLVSAVFGPKIAAPTLLVIDTALTLPFLVTAFRACVWRQVAPLAIGAVLTVPAGVALLQWLDPLALRWGFCILSLAMLALLVSGWRHSGRQHLPTTLGVGMLAGVLGGAAQMSGPPVVAYWLGSGQPSALVRANLFGFFALATLASGTAYLANGMITREVGLLSAILGPAYAIGLYAGNRAFRGASDDHFRRVAYAIIALAALSSLPLFDGLLGR</sequence>
<dbReference type="InterPro" id="IPR052017">
    <property type="entry name" value="TSUP"/>
</dbReference>
<feature type="transmembrane region" description="Helical" evidence="8">
    <location>
        <begin position="100"/>
        <end position="118"/>
    </location>
</feature>
<evidence type="ECO:0000256" key="7">
    <source>
        <dbReference type="ARBA" id="ARBA00023136"/>
    </source>
</evidence>
<dbReference type="PANTHER" id="PTHR30269">
    <property type="entry name" value="TRANSMEMBRANE PROTEIN YFCA"/>
    <property type="match status" value="1"/>
</dbReference>
<keyword evidence="3" id="KW-0813">Transport</keyword>
<evidence type="ECO:0000256" key="4">
    <source>
        <dbReference type="ARBA" id="ARBA00022475"/>
    </source>
</evidence>
<keyword evidence="6 8" id="KW-1133">Transmembrane helix</keyword>